<evidence type="ECO:0000313" key="8">
    <source>
        <dbReference type="Proteomes" id="UP000676310"/>
    </source>
</evidence>
<dbReference type="AlphaFoldDB" id="A0A8J2HZ61"/>
<evidence type="ECO:0000256" key="4">
    <source>
        <dbReference type="ARBA" id="ARBA00023002"/>
    </source>
</evidence>
<evidence type="ECO:0000256" key="2">
    <source>
        <dbReference type="ARBA" id="ARBA00022630"/>
    </source>
</evidence>
<reference evidence="7" key="1">
    <citation type="submission" date="2021-05" db="EMBL/GenBank/DDBJ databases">
        <authorList>
            <person name="Stam R."/>
        </authorList>
    </citation>
    <scope>NUCLEOTIDE SEQUENCE</scope>
    <source>
        <strain evidence="7">CS162</strain>
    </source>
</reference>
<dbReference type="GeneID" id="67016767"/>
<dbReference type="CDD" id="cd04733">
    <property type="entry name" value="OYE_like_2_FMN"/>
    <property type="match status" value="1"/>
</dbReference>
<dbReference type="SUPFAM" id="SSF51395">
    <property type="entry name" value="FMN-linked oxidoreductases"/>
    <property type="match status" value="1"/>
</dbReference>
<dbReference type="Gene3D" id="3.20.20.70">
    <property type="entry name" value="Aldolase class I"/>
    <property type="match status" value="1"/>
</dbReference>
<keyword evidence="8" id="KW-1185">Reference proteome</keyword>
<proteinExistence type="inferred from homology"/>
<comment type="similarity">
    <text evidence="1">Belongs to the NADH:flavin oxidoreductase/NADH oxidase family.</text>
</comment>
<evidence type="ECO:0000256" key="1">
    <source>
        <dbReference type="ARBA" id="ARBA00005979"/>
    </source>
</evidence>
<feature type="domain" description="NADH:flavin oxidoreductase/NADH oxidase N-terminal" evidence="6">
    <location>
        <begin position="25"/>
        <end position="362"/>
    </location>
</feature>
<name>A0A8J2HZ61_9PLEO</name>
<dbReference type="Pfam" id="PF00724">
    <property type="entry name" value="Oxidored_FMN"/>
    <property type="match status" value="1"/>
</dbReference>
<evidence type="ECO:0000256" key="5">
    <source>
        <dbReference type="SAM" id="MobiDB-lite"/>
    </source>
</evidence>
<dbReference type="PANTHER" id="PTHR43656:SF5">
    <property type="entry name" value="NADH:FLAVIN OXIDOREDUCTASE_NADH OXIDASE N-TERMINAL DOMAIN-CONTAINING PROTEIN"/>
    <property type="match status" value="1"/>
</dbReference>
<dbReference type="Proteomes" id="UP000676310">
    <property type="component" value="Unassembled WGS sequence"/>
</dbReference>
<dbReference type="PANTHER" id="PTHR43656">
    <property type="entry name" value="BINDING OXIDOREDUCTASE, PUTATIVE (AFU_ORTHOLOGUE AFUA_2G08260)-RELATED"/>
    <property type="match status" value="1"/>
</dbReference>
<evidence type="ECO:0000256" key="3">
    <source>
        <dbReference type="ARBA" id="ARBA00022643"/>
    </source>
</evidence>
<evidence type="ECO:0000313" key="7">
    <source>
        <dbReference type="EMBL" id="CAG5158198.1"/>
    </source>
</evidence>
<organism evidence="7 8">
    <name type="scientific">Alternaria atra</name>
    <dbReference type="NCBI Taxonomy" id="119953"/>
    <lineage>
        <taxon>Eukaryota</taxon>
        <taxon>Fungi</taxon>
        <taxon>Dikarya</taxon>
        <taxon>Ascomycota</taxon>
        <taxon>Pezizomycotina</taxon>
        <taxon>Dothideomycetes</taxon>
        <taxon>Pleosporomycetidae</taxon>
        <taxon>Pleosporales</taxon>
        <taxon>Pleosporineae</taxon>
        <taxon>Pleosporaceae</taxon>
        <taxon>Alternaria</taxon>
        <taxon>Alternaria sect. Ulocladioides</taxon>
    </lineage>
</organism>
<keyword evidence="3" id="KW-0288">FMN</keyword>
<sequence length="451" mass="49660">MASPRYTSKPADPSPLAQPLTFPFSNRTSPNRFLKAAMTERLSTWHPTEYPKRGIPTPELVNIYRRWGEGGLGHILTGNIMIDYDQLEAPGNMIIPPAAEFSGDRFSGFKDLAISAKKHGSLIVGQVCHPGRQVEDRIQKDPVSASDIQLKATPFGVSYAKPHAASQTEIDAIVENFAHAAEFLEKAGFDGIQLHAAHGYLLAQFLSERTNKRTDQYNGSLTNRARLIIDVAHAIQKRVSASFIIGIKLNSVEFQSGGFQPEEARELVKLLEANRFDFVELSGGTYEENAFQHKRESSVEREAFFIEFADLIVPALTKTKSYVTGGFRTVGAMVDALDTVDGVGLARPLCAEPRLVKNLLEGKVTGAIKHVFDENDFAFTNFLAGTQMRQIGKDQEPLDASEGEVAEGFKKDFDKFIQLSKKDANLEMWGYADLENVTVVPYGSSAGSLVV</sequence>
<keyword evidence="2" id="KW-0285">Flavoprotein</keyword>
<dbReference type="GO" id="GO:0016491">
    <property type="term" value="F:oxidoreductase activity"/>
    <property type="evidence" value="ECO:0007669"/>
    <property type="project" value="UniProtKB-KW"/>
</dbReference>
<dbReference type="OrthoDB" id="1663137at2759"/>
<evidence type="ECO:0000259" key="6">
    <source>
        <dbReference type="Pfam" id="PF00724"/>
    </source>
</evidence>
<comment type="caution">
    <text evidence="7">The sequence shown here is derived from an EMBL/GenBank/DDBJ whole genome shotgun (WGS) entry which is preliminary data.</text>
</comment>
<keyword evidence="4" id="KW-0560">Oxidoreductase</keyword>
<dbReference type="GO" id="GO:0010181">
    <property type="term" value="F:FMN binding"/>
    <property type="evidence" value="ECO:0007669"/>
    <property type="project" value="InterPro"/>
</dbReference>
<dbReference type="InterPro" id="IPR051799">
    <property type="entry name" value="NADH_flavin_oxidoreductase"/>
</dbReference>
<protein>
    <recommendedName>
        <fullName evidence="6">NADH:flavin oxidoreductase/NADH oxidase N-terminal domain-containing protein</fullName>
    </recommendedName>
</protein>
<dbReference type="InterPro" id="IPR013785">
    <property type="entry name" value="Aldolase_TIM"/>
</dbReference>
<accession>A0A8J2HZ61</accession>
<dbReference type="InterPro" id="IPR001155">
    <property type="entry name" value="OxRdtase_FMN_N"/>
</dbReference>
<feature type="region of interest" description="Disordered" evidence="5">
    <location>
        <begin position="1"/>
        <end position="22"/>
    </location>
</feature>
<dbReference type="EMBL" id="CAJRGZ010000018">
    <property type="protein sequence ID" value="CAG5158198.1"/>
    <property type="molecule type" value="Genomic_DNA"/>
</dbReference>
<gene>
    <name evidence="7" type="ORF">ALTATR162_LOCUS5033</name>
</gene>
<dbReference type="RefSeq" id="XP_043168584.1">
    <property type="nucleotide sequence ID" value="XM_043312649.1"/>
</dbReference>